<dbReference type="CDD" id="cd06530">
    <property type="entry name" value="S26_SPase_I"/>
    <property type="match status" value="1"/>
</dbReference>
<dbReference type="InterPro" id="IPR000223">
    <property type="entry name" value="Pept_S26A_signal_pept_1"/>
</dbReference>
<evidence type="ECO:0000256" key="2">
    <source>
        <dbReference type="ARBA" id="ARBA00022792"/>
    </source>
</evidence>
<evidence type="ECO:0000256" key="4">
    <source>
        <dbReference type="ARBA" id="ARBA00023128"/>
    </source>
</evidence>
<dbReference type="GO" id="GO:0004252">
    <property type="term" value="F:serine-type endopeptidase activity"/>
    <property type="evidence" value="ECO:0007669"/>
    <property type="project" value="InterPro"/>
</dbReference>
<dbReference type="AlphaFoldDB" id="S8EFU1"/>
<sequence length="190" mass="20924">MFGTRFVNAAKAFVRLSRDNPDEALKSVTRAAKASALGTLYLVNAVCAAHLFAEHIGWINLVDGPSMLPTMADSGEYILENKMIRPKDIKRGDLVTYLSPLDPSRIVCKRVIGLPGDIICVDPTGELAPSTEHVVIPRNHVWLSGDNAVMSRDSRVYGPVSMALIKGRMVARVWPPSKITVFRSNFDYID</sequence>
<organism evidence="9 10">
    <name type="scientific">Fomitopsis schrenkii</name>
    <name type="common">Brown rot fungus</name>
    <dbReference type="NCBI Taxonomy" id="2126942"/>
    <lineage>
        <taxon>Eukaryota</taxon>
        <taxon>Fungi</taxon>
        <taxon>Dikarya</taxon>
        <taxon>Basidiomycota</taxon>
        <taxon>Agaricomycotina</taxon>
        <taxon>Agaricomycetes</taxon>
        <taxon>Polyporales</taxon>
        <taxon>Fomitopsis</taxon>
    </lineage>
</organism>
<dbReference type="STRING" id="743788.S8EFU1"/>
<keyword evidence="3" id="KW-0378">Hydrolase</keyword>
<dbReference type="GO" id="GO:0042720">
    <property type="term" value="C:mitochondrial inner membrane peptidase complex"/>
    <property type="evidence" value="ECO:0007669"/>
    <property type="project" value="TreeGrafter"/>
</dbReference>
<dbReference type="PANTHER" id="PTHR12383">
    <property type="entry name" value="PROTEASE FAMILY S26 MITOCHONDRIAL INNER MEMBRANE PROTEASE-RELATED"/>
    <property type="match status" value="1"/>
</dbReference>
<gene>
    <name evidence="9" type="ORF">FOMPIDRAFT_127695</name>
</gene>
<dbReference type="FunCoup" id="S8EFU1">
    <property type="interactions" value="304"/>
</dbReference>
<dbReference type="PRINTS" id="PR00727">
    <property type="entry name" value="LEADERPTASE"/>
</dbReference>
<dbReference type="InterPro" id="IPR019533">
    <property type="entry name" value="Peptidase_S26"/>
</dbReference>
<keyword evidence="4" id="KW-0496">Mitochondrion</keyword>
<dbReference type="InterPro" id="IPR052064">
    <property type="entry name" value="Mito_IMP1_subunit"/>
</dbReference>
<feature type="active site" evidence="7">
    <location>
        <position position="109"/>
    </location>
</feature>
<dbReference type="OrthoDB" id="308440at2759"/>
<evidence type="ECO:0000256" key="5">
    <source>
        <dbReference type="ARBA" id="ARBA00023136"/>
    </source>
</evidence>
<evidence type="ECO:0000256" key="1">
    <source>
        <dbReference type="ARBA" id="ARBA00004273"/>
    </source>
</evidence>
<dbReference type="InterPro" id="IPR019757">
    <property type="entry name" value="Pept_S26A_signal_pept_1_Lys-AS"/>
</dbReference>
<evidence type="ECO:0000256" key="7">
    <source>
        <dbReference type="PIRSR" id="PIRSR600223-1"/>
    </source>
</evidence>
<keyword evidence="5" id="KW-0472">Membrane</keyword>
<reference evidence="9 10" key="1">
    <citation type="journal article" date="2012" name="Science">
        <title>The Paleozoic origin of enzymatic lignin decomposition reconstructed from 31 fungal genomes.</title>
        <authorList>
            <person name="Floudas D."/>
            <person name="Binder M."/>
            <person name="Riley R."/>
            <person name="Barry K."/>
            <person name="Blanchette R.A."/>
            <person name="Henrissat B."/>
            <person name="Martinez A.T."/>
            <person name="Otillar R."/>
            <person name="Spatafora J.W."/>
            <person name="Yadav J.S."/>
            <person name="Aerts A."/>
            <person name="Benoit I."/>
            <person name="Boyd A."/>
            <person name="Carlson A."/>
            <person name="Copeland A."/>
            <person name="Coutinho P.M."/>
            <person name="de Vries R.P."/>
            <person name="Ferreira P."/>
            <person name="Findley K."/>
            <person name="Foster B."/>
            <person name="Gaskell J."/>
            <person name="Glotzer D."/>
            <person name="Gorecki P."/>
            <person name="Heitman J."/>
            <person name="Hesse C."/>
            <person name="Hori C."/>
            <person name="Igarashi K."/>
            <person name="Jurgens J.A."/>
            <person name="Kallen N."/>
            <person name="Kersten P."/>
            <person name="Kohler A."/>
            <person name="Kuees U."/>
            <person name="Kumar T.K.A."/>
            <person name="Kuo A."/>
            <person name="LaButti K."/>
            <person name="Larrondo L.F."/>
            <person name="Lindquist E."/>
            <person name="Ling A."/>
            <person name="Lombard V."/>
            <person name="Lucas S."/>
            <person name="Lundell T."/>
            <person name="Martin R."/>
            <person name="McLaughlin D.J."/>
            <person name="Morgenstern I."/>
            <person name="Morin E."/>
            <person name="Murat C."/>
            <person name="Nagy L.G."/>
            <person name="Nolan M."/>
            <person name="Ohm R.A."/>
            <person name="Patyshakuliyeva A."/>
            <person name="Rokas A."/>
            <person name="Ruiz-Duenas F.J."/>
            <person name="Sabat G."/>
            <person name="Salamov A."/>
            <person name="Samejima M."/>
            <person name="Schmutz J."/>
            <person name="Slot J.C."/>
            <person name="St John F."/>
            <person name="Stenlid J."/>
            <person name="Sun H."/>
            <person name="Sun S."/>
            <person name="Syed K."/>
            <person name="Tsang A."/>
            <person name="Wiebenga A."/>
            <person name="Young D."/>
            <person name="Pisabarro A."/>
            <person name="Eastwood D.C."/>
            <person name="Martin F."/>
            <person name="Cullen D."/>
            <person name="Grigoriev I.V."/>
            <person name="Hibbett D.S."/>
        </authorList>
    </citation>
    <scope>NUCLEOTIDE SEQUENCE</scope>
    <source>
        <strain evidence="10">FP-58527</strain>
    </source>
</reference>
<dbReference type="Gene3D" id="2.10.109.10">
    <property type="entry name" value="Umud Fragment, subunit A"/>
    <property type="match status" value="1"/>
</dbReference>
<feature type="domain" description="Peptidase S26" evidence="8">
    <location>
        <begin position="126"/>
        <end position="174"/>
    </location>
</feature>
<evidence type="ECO:0000313" key="9">
    <source>
        <dbReference type="EMBL" id="EPT03957.1"/>
    </source>
</evidence>
<proteinExistence type="inferred from homology"/>
<dbReference type="Proteomes" id="UP000015241">
    <property type="component" value="Unassembled WGS sequence"/>
</dbReference>
<name>S8EFU1_FOMSC</name>
<dbReference type="GO" id="GO:0006627">
    <property type="term" value="P:protein processing involved in protein targeting to mitochondrion"/>
    <property type="evidence" value="ECO:0007669"/>
    <property type="project" value="TreeGrafter"/>
</dbReference>
<keyword evidence="2" id="KW-0999">Mitochondrion inner membrane</keyword>
<feature type="domain" description="Peptidase S26" evidence="8">
    <location>
        <begin position="43"/>
        <end position="122"/>
    </location>
</feature>
<dbReference type="PROSITE" id="PS00760">
    <property type="entry name" value="SPASE_I_2"/>
    <property type="match status" value="1"/>
</dbReference>
<dbReference type="InParanoid" id="S8EFU1"/>
<dbReference type="GO" id="GO:0006465">
    <property type="term" value="P:signal peptide processing"/>
    <property type="evidence" value="ECO:0007669"/>
    <property type="project" value="InterPro"/>
</dbReference>
<feature type="active site" evidence="7">
    <location>
        <position position="66"/>
    </location>
</feature>
<comment type="similarity">
    <text evidence="6">Belongs to the peptidase S26 family. IMP1 subfamily.</text>
</comment>
<evidence type="ECO:0000256" key="6">
    <source>
        <dbReference type="ARBA" id="ARBA00038445"/>
    </source>
</evidence>
<protein>
    <recommendedName>
        <fullName evidence="8">Peptidase S26 domain-containing protein</fullName>
    </recommendedName>
</protein>
<dbReference type="InterPro" id="IPR036286">
    <property type="entry name" value="LexA/Signal_pep-like_sf"/>
</dbReference>
<dbReference type="eggNOG" id="KOG0171">
    <property type="taxonomic scope" value="Eukaryota"/>
</dbReference>
<evidence type="ECO:0000259" key="8">
    <source>
        <dbReference type="Pfam" id="PF10502"/>
    </source>
</evidence>
<dbReference type="Pfam" id="PF10502">
    <property type="entry name" value="Peptidase_S26"/>
    <property type="match status" value="2"/>
</dbReference>
<comment type="subcellular location">
    <subcellularLocation>
        <location evidence="1">Mitochondrion inner membrane</location>
    </subcellularLocation>
</comment>
<evidence type="ECO:0000256" key="3">
    <source>
        <dbReference type="ARBA" id="ARBA00022801"/>
    </source>
</evidence>
<dbReference type="PANTHER" id="PTHR12383:SF16">
    <property type="entry name" value="MITOCHONDRIAL INNER MEMBRANE PROTEASE SUBUNIT 1"/>
    <property type="match status" value="1"/>
</dbReference>
<dbReference type="SUPFAM" id="SSF51306">
    <property type="entry name" value="LexA/Signal peptidase"/>
    <property type="match status" value="1"/>
</dbReference>
<dbReference type="EMBL" id="KE504128">
    <property type="protein sequence ID" value="EPT03957.1"/>
    <property type="molecule type" value="Genomic_DNA"/>
</dbReference>
<dbReference type="HOGENOM" id="CLU_028723_4_3_1"/>
<accession>S8EFU1</accession>
<keyword evidence="10" id="KW-1185">Reference proteome</keyword>
<evidence type="ECO:0000313" key="10">
    <source>
        <dbReference type="Proteomes" id="UP000015241"/>
    </source>
</evidence>